<organism evidence="1 2">
    <name type="scientific">Nocardia amamiensis</name>
    <dbReference type="NCBI Taxonomy" id="404578"/>
    <lineage>
        <taxon>Bacteria</taxon>
        <taxon>Bacillati</taxon>
        <taxon>Actinomycetota</taxon>
        <taxon>Actinomycetes</taxon>
        <taxon>Mycobacteriales</taxon>
        <taxon>Nocardiaceae</taxon>
        <taxon>Nocardia</taxon>
    </lineage>
</organism>
<dbReference type="SUPFAM" id="SSF82607">
    <property type="entry name" value="YbaB-like"/>
    <property type="match status" value="1"/>
</dbReference>
<dbReference type="Gene3D" id="3.30.1310.10">
    <property type="entry name" value="Nucleoid-associated protein YbaB-like domain"/>
    <property type="match status" value="1"/>
</dbReference>
<dbReference type="InterPro" id="IPR036894">
    <property type="entry name" value="YbaB-like_sf"/>
</dbReference>
<proteinExistence type="predicted"/>
<reference evidence="1 2" key="1">
    <citation type="submission" date="2020-10" db="EMBL/GenBank/DDBJ databases">
        <title>Identification of Nocardia species via Next-generation sequencing and recognition of intraspecies genetic diversity.</title>
        <authorList>
            <person name="Li P."/>
            <person name="Li P."/>
            <person name="Lu B."/>
        </authorList>
    </citation>
    <scope>NUCLEOTIDE SEQUENCE [LARGE SCALE GENOMIC DNA]</scope>
    <source>
        <strain evidence="1 2">BJ06-0157</strain>
    </source>
</reference>
<name>A0ABS0D0P6_9NOCA</name>
<keyword evidence="2" id="KW-1185">Reference proteome</keyword>
<evidence type="ECO:0000313" key="2">
    <source>
        <dbReference type="Proteomes" id="UP000702209"/>
    </source>
</evidence>
<dbReference type="Proteomes" id="UP000702209">
    <property type="component" value="Unassembled WGS sequence"/>
</dbReference>
<sequence length="81" mass="8632">MRRLAADLAAVRVDHTDADGTITVSVDGVGRLLDVRLTQGISRLSPSEFERVLVATAAAAVRRALGTRGQLIEEFNGQVNS</sequence>
<comment type="caution">
    <text evidence="1">The sequence shown here is derived from an EMBL/GenBank/DDBJ whole genome shotgun (WGS) entry which is preliminary data.</text>
</comment>
<evidence type="ECO:0000313" key="1">
    <source>
        <dbReference type="EMBL" id="MBF6302412.1"/>
    </source>
</evidence>
<gene>
    <name evidence="1" type="ORF">IU459_33460</name>
</gene>
<dbReference type="EMBL" id="JADLQX010000043">
    <property type="protein sequence ID" value="MBF6302412.1"/>
    <property type="molecule type" value="Genomic_DNA"/>
</dbReference>
<dbReference type="InterPro" id="IPR004401">
    <property type="entry name" value="YbaB/EbfC"/>
</dbReference>
<protein>
    <submittedName>
        <fullName evidence="1">YbaB/EbfC family nucleoid-associated protein</fullName>
    </submittedName>
</protein>
<accession>A0ABS0D0P6</accession>
<dbReference type="Pfam" id="PF02575">
    <property type="entry name" value="YbaB_DNA_bd"/>
    <property type="match status" value="1"/>
</dbReference>